<evidence type="ECO:0000313" key="6">
    <source>
        <dbReference type="Proteomes" id="UP000559256"/>
    </source>
</evidence>
<dbReference type="GO" id="GO:0016491">
    <property type="term" value="F:oxidoreductase activity"/>
    <property type="evidence" value="ECO:0007669"/>
    <property type="project" value="UniProtKB-KW"/>
</dbReference>
<dbReference type="PRINTS" id="PR00080">
    <property type="entry name" value="SDRFAMILY"/>
</dbReference>
<evidence type="ECO:0000256" key="3">
    <source>
        <dbReference type="ARBA" id="ARBA00023002"/>
    </source>
</evidence>
<keyword evidence="3" id="KW-0560">Oxidoreductase</keyword>
<dbReference type="EMBL" id="JAACJM010000177">
    <property type="protein sequence ID" value="KAF5340171.1"/>
    <property type="molecule type" value="Genomic_DNA"/>
</dbReference>
<keyword evidence="2" id="KW-0521">NADP</keyword>
<dbReference type="SUPFAM" id="SSF51735">
    <property type="entry name" value="NAD(P)-binding Rossmann-fold domains"/>
    <property type="match status" value="1"/>
</dbReference>
<accession>A0A8H5CFK2</accession>
<dbReference type="Proteomes" id="UP000559256">
    <property type="component" value="Unassembled WGS sequence"/>
</dbReference>
<evidence type="ECO:0008006" key="7">
    <source>
        <dbReference type="Google" id="ProtNLM"/>
    </source>
</evidence>
<dbReference type="PANTHER" id="PTHR43976:SF16">
    <property type="entry name" value="SHORT-CHAIN DEHYDROGENASE_REDUCTASE FAMILY PROTEIN"/>
    <property type="match status" value="1"/>
</dbReference>
<evidence type="ECO:0000313" key="5">
    <source>
        <dbReference type="EMBL" id="KAF5340171.1"/>
    </source>
</evidence>
<dbReference type="AlphaFoldDB" id="A0A8H5CFK2"/>
<dbReference type="PRINTS" id="PR00081">
    <property type="entry name" value="GDHRDH"/>
</dbReference>
<dbReference type="PROSITE" id="PS00061">
    <property type="entry name" value="ADH_SHORT"/>
    <property type="match status" value="1"/>
</dbReference>
<dbReference type="InterPro" id="IPR002347">
    <property type="entry name" value="SDR_fam"/>
</dbReference>
<comment type="caution">
    <text evidence="5">The sequence shown here is derived from an EMBL/GenBank/DDBJ whole genome shotgun (WGS) entry which is preliminary data.</text>
</comment>
<dbReference type="OrthoDB" id="1274115at2759"/>
<reference evidence="5 6" key="1">
    <citation type="journal article" date="2020" name="ISME J.">
        <title>Uncovering the hidden diversity of litter-decomposition mechanisms in mushroom-forming fungi.</title>
        <authorList>
            <person name="Floudas D."/>
            <person name="Bentzer J."/>
            <person name="Ahren D."/>
            <person name="Johansson T."/>
            <person name="Persson P."/>
            <person name="Tunlid A."/>
        </authorList>
    </citation>
    <scope>NUCLEOTIDE SEQUENCE [LARGE SCALE GENOMIC DNA]</scope>
    <source>
        <strain evidence="5 6">CBS 291.85</strain>
    </source>
</reference>
<keyword evidence="6" id="KW-1185">Reference proteome</keyword>
<name>A0A8H5CFK2_9AGAR</name>
<dbReference type="Pfam" id="PF00106">
    <property type="entry name" value="adh_short"/>
    <property type="match status" value="1"/>
</dbReference>
<gene>
    <name evidence="5" type="ORF">D9758_014998</name>
</gene>
<comment type="similarity">
    <text evidence="1 4">Belongs to the short-chain dehydrogenases/reductases (SDR) family.</text>
</comment>
<dbReference type="Gene3D" id="3.40.50.720">
    <property type="entry name" value="NAD(P)-binding Rossmann-like Domain"/>
    <property type="match status" value="1"/>
</dbReference>
<evidence type="ECO:0000256" key="2">
    <source>
        <dbReference type="ARBA" id="ARBA00022857"/>
    </source>
</evidence>
<dbReference type="InterPro" id="IPR051911">
    <property type="entry name" value="SDR_oxidoreductase"/>
</dbReference>
<organism evidence="5 6">
    <name type="scientific">Tetrapyrgos nigripes</name>
    <dbReference type="NCBI Taxonomy" id="182062"/>
    <lineage>
        <taxon>Eukaryota</taxon>
        <taxon>Fungi</taxon>
        <taxon>Dikarya</taxon>
        <taxon>Basidiomycota</taxon>
        <taxon>Agaricomycotina</taxon>
        <taxon>Agaricomycetes</taxon>
        <taxon>Agaricomycetidae</taxon>
        <taxon>Agaricales</taxon>
        <taxon>Marasmiineae</taxon>
        <taxon>Marasmiaceae</taxon>
        <taxon>Tetrapyrgos</taxon>
    </lineage>
</organism>
<protein>
    <recommendedName>
        <fullName evidence="7">NAD(P)-binding protein</fullName>
    </recommendedName>
</protein>
<dbReference type="InterPro" id="IPR036291">
    <property type="entry name" value="NAD(P)-bd_dom_sf"/>
</dbReference>
<proteinExistence type="inferred from homology"/>
<dbReference type="PANTHER" id="PTHR43976">
    <property type="entry name" value="SHORT CHAIN DEHYDROGENASE"/>
    <property type="match status" value="1"/>
</dbReference>
<sequence length="233" mass="24865">MQRARALKGLAAPINGTSLSSFSLSSLMSSQQQLVWVITGTSSGLGHDLTLAALARGDKVIATARARSIGTLDDLNAKGADTLELDVTAPLDTLKEVAKKAVEIHGRVDVVVNSAGYILAGALEENTRRLPSFGAIIHFISIPTRRYRNVYYSTNVFGALNVTRAFLPYMRQRKTGTIVWMGSLTGWISGPAAGLYCTTKYALRGISGTLHEEISPLGLRSTVSTLGPLGPTF</sequence>
<evidence type="ECO:0000256" key="1">
    <source>
        <dbReference type="ARBA" id="ARBA00006484"/>
    </source>
</evidence>
<evidence type="ECO:0000256" key="4">
    <source>
        <dbReference type="RuleBase" id="RU000363"/>
    </source>
</evidence>
<dbReference type="InterPro" id="IPR020904">
    <property type="entry name" value="Sc_DH/Rdtase_CS"/>
</dbReference>